<keyword evidence="4" id="KW-1185">Reference proteome</keyword>
<dbReference type="InterPro" id="IPR011009">
    <property type="entry name" value="Kinase-like_dom_sf"/>
</dbReference>
<proteinExistence type="predicted"/>
<protein>
    <submittedName>
        <fullName evidence="3">Protein kinase-like domain protein</fullName>
    </submittedName>
</protein>
<dbReference type="OrthoDB" id="5404599at2759"/>
<dbReference type="PANTHER" id="PTHR21310">
    <property type="entry name" value="AMINOGLYCOSIDE PHOSPHOTRANSFERASE-RELATED-RELATED"/>
    <property type="match status" value="1"/>
</dbReference>
<keyword evidence="3" id="KW-0808">Transferase</keyword>
<dbReference type="AlphaFoldDB" id="A0A167XXF6"/>
<evidence type="ECO:0000259" key="2">
    <source>
        <dbReference type="Pfam" id="PF01636"/>
    </source>
</evidence>
<dbReference type="InterPro" id="IPR051678">
    <property type="entry name" value="AGP_Transferase"/>
</dbReference>
<accession>A0A167XXF6</accession>
<sequence>MDAAIPTDMDHTGEVSGTAGDGGTVVAETTPAAAAANLLTTTTTSPFRFPRAANYDVLDSSFFTRQSPPNSQALPSPDLVRCVSLSMQARIRPRLGSFLRPPVVFFRHRGLVVKYGHQVSVAEAHCLLFLRRFCPDVPVPEVYGWRQDGRQTFLYLELVEGYTAAQLWPFLPANDCAALGADVRALVETWRRLPQTLVANLPFIGHANGQSLLDWLFINSANPVAGPFPDVARFHDWLVACSDSQANANELPLAPPAPPRPETSSAAQIDRSLLPDDAPIVFTHGNLSLSNIIVDPERGLDGRLRIAAIVDWQQAGWYPDYWEVCKLNWHQIVPQWGSGEWADRYLQLKRTREECWEGWERIMLRRRM</sequence>
<feature type="domain" description="Aminoglycoside phosphotransferase" evidence="2">
    <location>
        <begin position="122"/>
        <end position="357"/>
    </location>
</feature>
<dbReference type="SUPFAM" id="SSF56112">
    <property type="entry name" value="Protein kinase-like (PK-like)"/>
    <property type="match status" value="1"/>
</dbReference>
<evidence type="ECO:0000313" key="4">
    <source>
        <dbReference type="Proteomes" id="UP000076874"/>
    </source>
</evidence>
<dbReference type="GO" id="GO:0016301">
    <property type="term" value="F:kinase activity"/>
    <property type="evidence" value="ECO:0007669"/>
    <property type="project" value="UniProtKB-KW"/>
</dbReference>
<evidence type="ECO:0000256" key="1">
    <source>
        <dbReference type="SAM" id="MobiDB-lite"/>
    </source>
</evidence>
<keyword evidence="3" id="KW-0418">Kinase</keyword>
<comment type="caution">
    <text evidence="3">The sequence shown here is derived from an EMBL/GenBank/DDBJ whole genome shotgun (WGS) entry which is preliminary data.</text>
</comment>
<dbReference type="EMBL" id="AZHD01000003">
    <property type="protein sequence ID" value="OAA65536.1"/>
    <property type="molecule type" value="Genomic_DNA"/>
</dbReference>
<reference evidence="3 4" key="1">
    <citation type="journal article" date="2016" name="Genome Biol. Evol.">
        <title>Divergent and convergent evolution of fungal pathogenicity.</title>
        <authorList>
            <person name="Shang Y."/>
            <person name="Xiao G."/>
            <person name="Zheng P."/>
            <person name="Cen K."/>
            <person name="Zhan S."/>
            <person name="Wang C."/>
        </authorList>
    </citation>
    <scope>NUCLEOTIDE SEQUENCE [LARGE SCALE GENOMIC DNA]</scope>
    <source>
        <strain evidence="3 4">RCEF 264</strain>
    </source>
</reference>
<dbReference type="Pfam" id="PF01636">
    <property type="entry name" value="APH"/>
    <property type="match status" value="1"/>
</dbReference>
<dbReference type="Gene3D" id="3.90.1200.10">
    <property type="match status" value="1"/>
</dbReference>
<dbReference type="PANTHER" id="PTHR21310:SF54">
    <property type="entry name" value="AMINOGLYCOSIDE PHOSPHOTRANSFERASE DOMAIN-CONTAINING PROTEIN"/>
    <property type="match status" value="1"/>
</dbReference>
<dbReference type="STRING" id="1081102.A0A167XXF6"/>
<organism evidence="3 4">
    <name type="scientific">Niveomyces insectorum RCEF 264</name>
    <dbReference type="NCBI Taxonomy" id="1081102"/>
    <lineage>
        <taxon>Eukaryota</taxon>
        <taxon>Fungi</taxon>
        <taxon>Dikarya</taxon>
        <taxon>Ascomycota</taxon>
        <taxon>Pezizomycotina</taxon>
        <taxon>Sordariomycetes</taxon>
        <taxon>Hypocreomycetidae</taxon>
        <taxon>Hypocreales</taxon>
        <taxon>Cordycipitaceae</taxon>
        <taxon>Niveomyces</taxon>
    </lineage>
</organism>
<feature type="region of interest" description="Disordered" evidence="1">
    <location>
        <begin position="1"/>
        <end position="22"/>
    </location>
</feature>
<evidence type="ECO:0000313" key="3">
    <source>
        <dbReference type="EMBL" id="OAA65536.1"/>
    </source>
</evidence>
<dbReference type="Proteomes" id="UP000076874">
    <property type="component" value="Unassembled WGS sequence"/>
</dbReference>
<gene>
    <name evidence="3" type="ORF">SPI_02323</name>
</gene>
<name>A0A167XXF6_9HYPO</name>
<dbReference type="InterPro" id="IPR002575">
    <property type="entry name" value="Aminoglycoside_PTrfase"/>
</dbReference>